<evidence type="ECO:0008006" key="4">
    <source>
        <dbReference type="Google" id="ProtNLM"/>
    </source>
</evidence>
<name>A0A1I2CAE5_9ACTN</name>
<accession>A0A1I2CAE5</accession>
<dbReference type="NCBIfam" id="NF047399">
    <property type="entry name" value="BrnA_antitoxin_add"/>
    <property type="match status" value="1"/>
</dbReference>
<dbReference type="Proteomes" id="UP000198716">
    <property type="component" value="Unassembled WGS sequence"/>
</dbReference>
<gene>
    <name evidence="2" type="ORF">SAMN04487819_12039</name>
</gene>
<dbReference type="AlphaFoldDB" id="A0A1I2CAE5"/>
<keyword evidence="3" id="KW-1185">Reference proteome</keyword>
<dbReference type="EMBL" id="FOMZ01000020">
    <property type="protein sequence ID" value="SFE65188.1"/>
    <property type="molecule type" value="Genomic_DNA"/>
</dbReference>
<proteinExistence type="predicted"/>
<evidence type="ECO:0000313" key="2">
    <source>
        <dbReference type="EMBL" id="SFE65188.1"/>
    </source>
</evidence>
<organism evidence="2 3">
    <name type="scientific">Actinopolyspora alba</name>
    <dbReference type="NCBI Taxonomy" id="673379"/>
    <lineage>
        <taxon>Bacteria</taxon>
        <taxon>Bacillati</taxon>
        <taxon>Actinomycetota</taxon>
        <taxon>Actinomycetes</taxon>
        <taxon>Actinopolysporales</taxon>
        <taxon>Actinopolysporaceae</taxon>
        <taxon>Actinopolyspora</taxon>
        <taxon>Actinopolyspora alba group</taxon>
    </lineage>
</organism>
<evidence type="ECO:0000256" key="1">
    <source>
        <dbReference type="SAM" id="MobiDB-lite"/>
    </source>
</evidence>
<feature type="compositionally biased region" description="Basic and acidic residues" evidence="1">
    <location>
        <begin position="27"/>
        <end position="40"/>
    </location>
</feature>
<reference evidence="3" key="1">
    <citation type="submission" date="2016-10" db="EMBL/GenBank/DDBJ databases">
        <authorList>
            <person name="Varghese N."/>
            <person name="Submissions S."/>
        </authorList>
    </citation>
    <scope>NUCLEOTIDE SEQUENCE [LARGE SCALE GENOMIC DNA]</scope>
    <source>
        <strain evidence="3">DSM 45004</strain>
    </source>
</reference>
<feature type="region of interest" description="Disordered" evidence="1">
    <location>
        <begin position="1"/>
        <end position="40"/>
    </location>
</feature>
<dbReference type="RefSeq" id="WP_092929920.1">
    <property type="nucleotide sequence ID" value="NZ_FOMZ01000020.1"/>
</dbReference>
<sequence length="81" mass="9148">MRAAEFDDNFDRGEDITSTLDLAKAQRPGEERPGEEQRRGNVDFPAWMIAALDREAGRLGVRQSVIKVWLADRLEHSTHAA</sequence>
<protein>
    <recommendedName>
        <fullName evidence="4">CopG antitoxin of type II toxin-antitoxin system</fullName>
    </recommendedName>
</protein>
<evidence type="ECO:0000313" key="3">
    <source>
        <dbReference type="Proteomes" id="UP000198716"/>
    </source>
</evidence>